<accession>A0AAV5UZP5</accession>
<sequence length="279" mass="31325">MISKTNYRCRTYTISAINRFSLLIDFDGEVAAFALPIVSCLAELLASSHLHSTFGAQVDSFLCESGFMCLLQMRRESKHCARSFLNSKTLVLLPRILRLDQREATFTSANFAMILVISTRCFEAAATSVDHILLKGSRFVDLLKMANRSTDRDGIQRTDGALDVRHFLLLSLLPFSLLRLLLINRFRAIEVRSSLLTVASSRFALIFRMQKREFICRLVVAAQINDNLSILLPLLCCSCSMRGCSIDRARRVTAGNGSGRGLKVRCLLTERKDGGRRHL</sequence>
<dbReference type="AlphaFoldDB" id="A0AAV5UZP5"/>
<keyword evidence="2" id="KW-1185">Reference proteome</keyword>
<organism evidence="1 2">
    <name type="scientific">Pristionchus fissidentatus</name>
    <dbReference type="NCBI Taxonomy" id="1538716"/>
    <lineage>
        <taxon>Eukaryota</taxon>
        <taxon>Metazoa</taxon>
        <taxon>Ecdysozoa</taxon>
        <taxon>Nematoda</taxon>
        <taxon>Chromadorea</taxon>
        <taxon>Rhabditida</taxon>
        <taxon>Rhabditina</taxon>
        <taxon>Diplogasteromorpha</taxon>
        <taxon>Diplogasteroidea</taxon>
        <taxon>Neodiplogasteridae</taxon>
        <taxon>Pristionchus</taxon>
    </lineage>
</organism>
<name>A0AAV5UZP5_9BILA</name>
<proteinExistence type="predicted"/>
<gene>
    <name evidence="1" type="ORF">PFISCL1PPCAC_3901</name>
</gene>
<dbReference type="EMBL" id="BTSY01000001">
    <property type="protein sequence ID" value="GMT12604.1"/>
    <property type="molecule type" value="Genomic_DNA"/>
</dbReference>
<evidence type="ECO:0000313" key="2">
    <source>
        <dbReference type="Proteomes" id="UP001432322"/>
    </source>
</evidence>
<feature type="non-terminal residue" evidence="1">
    <location>
        <position position="279"/>
    </location>
</feature>
<dbReference type="Proteomes" id="UP001432322">
    <property type="component" value="Unassembled WGS sequence"/>
</dbReference>
<protein>
    <recommendedName>
        <fullName evidence="3">G protein-coupled receptor</fullName>
    </recommendedName>
</protein>
<evidence type="ECO:0000313" key="1">
    <source>
        <dbReference type="EMBL" id="GMT12604.1"/>
    </source>
</evidence>
<evidence type="ECO:0008006" key="3">
    <source>
        <dbReference type="Google" id="ProtNLM"/>
    </source>
</evidence>
<comment type="caution">
    <text evidence="1">The sequence shown here is derived from an EMBL/GenBank/DDBJ whole genome shotgun (WGS) entry which is preliminary data.</text>
</comment>
<reference evidence="1" key="1">
    <citation type="submission" date="2023-10" db="EMBL/GenBank/DDBJ databases">
        <title>Genome assembly of Pristionchus species.</title>
        <authorList>
            <person name="Yoshida K."/>
            <person name="Sommer R.J."/>
        </authorList>
    </citation>
    <scope>NUCLEOTIDE SEQUENCE</scope>
    <source>
        <strain evidence="1">RS5133</strain>
    </source>
</reference>